<keyword evidence="5 8" id="KW-0812">Transmembrane</keyword>
<keyword evidence="4 10" id="KW-0808">Transferase</keyword>
<reference evidence="11" key="1">
    <citation type="submission" date="2016-11" db="EMBL/GenBank/DDBJ databases">
        <authorList>
            <person name="Varghese N."/>
            <person name="Submissions S."/>
        </authorList>
    </citation>
    <scope>NUCLEOTIDE SEQUENCE [LARGE SCALE GENOMIC DNA]</scope>
    <source>
        <strain evidence="11">DSM 18569</strain>
    </source>
</reference>
<sequence length="564" mass="61795">MTKASSPGPGARWRLASVLLVCFFSFFLHLGSAEVNLMESRNFVAAREMAAGGSWLIPTMNGALRLAKPPLPTWTVASVICLTGQPDNPTLLRLPAAGMSVLLVLFFWGLARELTRHLPADAEAPGRTAWLAALVLASSLLLITVGREGHWDVFTHSFLMGALWALARGWYAPAGGWRWFLLAGVLVGGSILSKGPVALYAMLLPFLLAFGIPRLFPDRGLLTPARRNGLLLMTVAGLALGLAWPLYLAVQHTVAPAALAVARLEATSWVERHARPFWDYLNFPVFTGIWTPLALLALVVPFARPRAGRFVPYLAVLGWVLLAWLLLSVVPEKKERYMLPLMPPLALLMAGLLRHFETALRQQPAPHPENRLLRIWAGLLALIFALLPVALLLVKLPGFGPGSLPFALTAAIFGMLALGMIWLLRQPPRPMVLAGISLTAMAVLLAVLLPAHAAWVNRKGDPGLRRAEALRHNPAIARLPWYTLEEMHIKEVWRAGRAAPSWPRTPDSVLVRPAGPIAVLTGSDVKAQLPAAWREQVSVRAVDSFYIDRTREAGYWRVLVVEPR</sequence>
<keyword evidence="11" id="KW-1185">Reference proteome</keyword>
<dbReference type="InterPro" id="IPR050297">
    <property type="entry name" value="LipidA_mod_glycosyltrf_83"/>
</dbReference>
<dbReference type="PANTHER" id="PTHR33908">
    <property type="entry name" value="MANNOSYLTRANSFERASE YKCB-RELATED"/>
    <property type="match status" value="1"/>
</dbReference>
<feature type="transmembrane region" description="Helical" evidence="8">
    <location>
        <begin position="92"/>
        <end position="110"/>
    </location>
</feature>
<keyword evidence="2" id="KW-1003">Cell membrane</keyword>
<dbReference type="AlphaFoldDB" id="A0A1M7AVN8"/>
<evidence type="ECO:0000256" key="6">
    <source>
        <dbReference type="ARBA" id="ARBA00022989"/>
    </source>
</evidence>
<dbReference type="InterPro" id="IPR038731">
    <property type="entry name" value="RgtA/B/C-like"/>
</dbReference>
<evidence type="ECO:0000256" key="7">
    <source>
        <dbReference type="ARBA" id="ARBA00023136"/>
    </source>
</evidence>
<dbReference type="Proteomes" id="UP000183947">
    <property type="component" value="Unassembled WGS sequence"/>
</dbReference>
<dbReference type="GO" id="GO:0005886">
    <property type="term" value="C:plasma membrane"/>
    <property type="evidence" value="ECO:0007669"/>
    <property type="project" value="UniProtKB-SubCell"/>
</dbReference>
<dbReference type="GO" id="GO:0016763">
    <property type="term" value="F:pentosyltransferase activity"/>
    <property type="evidence" value="ECO:0007669"/>
    <property type="project" value="TreeGrafter"/>
</dbReference>
<evidence type="ECO:0000256" key="4">
    <source>
        <dbReference type="ARBA" id="ARBA00022679"/>
    </source>
</evidence>
<evidence type="ECO:0000313" key="11">
    <source>
        <dbReference type="Proteomes" id="UP000183947"/>
    </source>
</evidence>
<feature type="transmembrane region" description="Helical" evidence="8">
    <location>
        <begin position="198"/>
        <end position="216"/>
    </location>
</feature>
<evidence type="ECO:0000313" key="10">
    <source>
        <dbReference type="EMBL" id="SHL46696.1"/>
    </source>
</evidence>
<keyword evidence="7 8" id="KW-0472">Membrane</keyword>
<dbReference type="EMBL" id="FRAS01000015">
    <property type="protein sequence ID" value="SHL46696.1"/>
    <property type="molecule type" value="Genomic_DNA"/>
</dbReference>
<dbReference type="OrthoDB" id="9792789at2"/>
<feature type="transmembrane region" description="Helical" evidence="8">
    <location>
        <begin position="310"/>
        <end position="331"/>
    </location>
</feature>
<feature type="transmembrane region" description="Helical" evidence="8">
    <location>
        <begin position="153"/>
        <end position="171"/>
    </location>
</feature>
<feature type="transmembrane region" description="Helical" evidence="8">
    <location>
        <begin position="406"/>
        <end position="424"/>
    </location>
</feature>
<feature type="transmembrane region" description="Helical" evidence="8">
    <location>
        <begin position="431"/>
        <end position="455"/>
    </location>
</feature>
<proteinExistence type="predicted"/>
<dbReference type="Pfam" id="PF13231">
    <property type="entry name" value="PMT_2"/>
    <property type="match status" value="1"/>
</dbReference>
<dbReference type="GO" id="GO:0009103">
    <property type="term" value="P:lipopolysaccharide biosynthetic process"/>
    <property type="evidence" value="ECO:0007669"/>
    <property type="project" value="UniProtKB-ARBA"/>
</dbReference>
<evidence type="ECO:0000256" key="3">
    <source>
        <dbReference type="ARBA" id="ARBA00022676"/>
    </source>
</evidence>
<dbReference type="RefSeq" id="WP_073286129.1">
    <property type="nucleotide sequence ID" value="NZ_FRAS01000015.1"/>
</dbReference>
<feature type="transmembrane region" description="Helical" evidence="8">
    <location>
        <begin position="375"/>
        <end position="394"/>
    </location>
</feature>
<feature type="transmembrane region" description="Helical" evidence="8">
    <location>
        <begin position="228"/>
        <end position="247"/>
    </location>
</feature>
<dbReference type="GO" id="GO:0010041">
    <property type="term" value="P:response to iron(III) ion"/>
    <property type="evidence" value="ECO:0007669"/>
    <property type="project" value="TreeGrafter"/>
</dbReference>
<protein>
    <submittedName>
        <fullName evidence="10">4-amino-4-deoxy-L-arabinose transferase</fullName>
    </submittedName>
</protein>
<evidence type="ECO:0000256" key="8">
    <source>
        <dbReference type="SAM" id="Phobius"/>
    </source>
</evidence>
<evidence type="ECO:0000256" key="5">
    <source>
        <dbReference type="ARBA" id="ARBA00022692"/>
    </source>
</evidence>
<feature type="domain" description="Glycosyltransferase RgtA/B/C/D-like" evidence="9">
    <location>
        <begin position="68"/>
        <end position="216"/>
    </location>
</feature>
<evidence type="ECO:0000256" key="1">
    <source>
        <dbReference type="ARBA" id="ARBA00004651"/>
    </source>
</evidence>
<keyword evidence="3" id="KW-0328">Glycosyltransferase</keyword>
<dbReference type="PANTHER" id="PTHR33908:SF3">
    <property type="entry name" value="UNDECAPRENYL PHOSPHATE-ALPHA-4-AMINO-4-DEOXY-L-ARABINOSE ARABINOSYL TRANSFERASE"/>
    <property type="match status" value="1"/>
</dbReference>
<gene>
    <name evidence="10" type="ORF">SAMN02746009_02780</name>
</gene>
<keyword evidence="6 8" id="KW-1133">Transmembrane helix</keyword>
<comment type="subcellular location">
    <subcellularLocation>
        <location evidence="1">Cell membrane</location>
        <topology evidence="1">Multi-pass membrane protein</topology>
    </subcellularLocation>
</comment>
<accession>A0A1M7AVN8</accession>
<feature type="transmembrane region" description="Helical" evidence="8">
    <location>
        <begin position="337"/>
        <end position="354"/>
    </location>
</feature>
<name>A0A1M7AVN8_9BACT</name>
<evidence type="ECO:0000256" key="2">
    <source>
        <dbReference type="ARBA" id="ARBA00022475"/>
    </source>
</evidence>
<feature type="transmembrane region" description="Helical" evidence="8">
    <location>
        <begin position="283"/>
        <end position="303"/>
    </location>
</feature>
<evidence type="ECO:0000259" key="9">
    <source>
        <dbReference type="Pfam" id="PF13231"/>
    </source>
</evidence>
<feature type="transmembrane region" description="Helical" evidence="8">
    <location>
        <begin position="130"/>
        <end position="147"/>
    </location>
</feature>
<organism evidence="10 11">
    <name type="scientific">Hymenobacter psychrotolerans DSM 18569</name>
    <dbReference type="NCBI Taxonomy" id="1121959"/>
    <lineage>
        <taxon>Bacteria</taxon>
        <taxon>Pseudomonadati</taxon>
        <taxon>Bacteroidota</taxon>
        <taxon>Cytophagia</taxon>
        <taxon>Cytophagales</taxon>
        <taxon>Hymenobacteraceae</taxon>
        <taxon>Hymenobacter</taxon>
    </lineage>
</organism>
<dbReference type="STRING" id="1121959.SAMN02746009_02780"/>